<dbReference type="AlphaFoldDB" id="A0A4Q7KRE4"/>
<keyword evidence="1" id="KW-0732">Signal</keyword>
<evidence type="ECO:0000313" key="3">
    <source>
        <dbReference type="Proteomes" id="UP000294257"/>
    </source>
</evidence>
<sequence length="253" mass="27544">MRIRRTGLFAALATAILISSAIPVAALERPASLWVGLEAQGGPFHPGMYVIGDSISNNVPYIPTGTAAGAHVWVRWQAGWSTYPHRRTPWGAANRDSFRDAAQSPASTVFVQLGTNDVTCMRAGNPLCAYYPPTPADLRHEKNLIILETTAAATTLLNAGKCVIWAGPREINRSGSAGVDAADMNAWLRELQRRHPGRFFYADYNAYSFSNADLRYSLDEAPGSDRVHPVTAAGRQAIANFAVFLSRQLCRMP</sequence>
<keyword evidence="3" id="KW-1185">Reference proteome</keyword>
<accession>A0A4Q7KRE4</accession>
<dbReference type="OrthoDB" id="5174253at2"/>
<evidence type="ECO:0000313" key="2">
    <source>
        <dbReference type="EMBL" id="RZS38976.1"/>
    </source>
</evidence>
<dbReference type="RefSeq" id="WP_130344575.1">
    <property type="nucleotide sequence ID" value="NZ_SGWQ01000004.1"/>
</dbReference>
<comment type="caution">
    <text evidence="2">The sequence shown here is derived from an EMBL/GenBank/DDBJ whole genome shotgun (WGS) entry which is preliminary data.</text>
</comment>
<evidence type="ECO:0008006" key="4">
    <source>
        <dbReference type="Google" id="ProtNLM"/>
    </source>
</evidence>
<dbReference type="CDD" id="cd00229">
    <property type="entry name" value="SGNH_hydrolase"/>
    <property type="match status" value="1"/>
</dbReference>
<dbReference type="InterPro" id="IPR036514">
    <property type="entry name" value="SGNH_hydro_sf"/>
</dbReference>
<dbReference type="Gene3D" id="3.40.50.1110">
    <property type="entry name" value="SGNH hydrolase"/>
    <property type="match status" value="1"/>
</dbReference>
<organism evidence="2 3">
    <name type="scientific">Herbihabitans rhizosphaerae</name>
    <dbReference type="NCBI Taxonomy" id="1872711"/>
    <lineage>
        <taxon>Bacteria</taxon>
        <taxon>Bacillati</taxon>
        <taxon>Actinomycetota</taxon>
        <taxon>Actinomycetes</taxon>
        <taxon>Pseudonocardiales</taxon>
        <taxon>Pseudonocardiaceae</taxon>
        <taxon>Herbihabitans</taxon>
    </lineage>
</organism>
<protein>
    <recommendedName>
        <fullName evidence="4">Lysophospholipase L1-like esterase</fullName>
    </recommendedName>
</protein>
<feature type="chain" id="PRO_5038393309" description="Lysophospholipase L1-like esterase" evidence="1">
    <location>
        <begin position="26"/>
        <end position="253"/>
    </location>
</feature>
<reference evidence="2 3" key="1">
    <citation type="submission" date="2019-02" db="EMBL/GenBank/DDBJ databases">
        <title>Genomic Encyclopedia of Type Strains, Phase IV (KMG-IV): sequencing the most valuable type-strain genomes for metagenomic binning, comparative biology and taxonomic classification.</title>
        <authorList>
            <person name="Goeker M."/>
        </authorList>
    </citation>
    <scope>NUCLEOTIDE SEQUENCE [LARGE SCALE GENOMIC DNA]</scope>
    <source>
        <strain evidence="2 3">DSM 101727</strain>
    </source>
</reference>
<proteinExistence type="predicted"/>
<gene>
    <name evidence="2" type="ORF">EV193_104187</name>
</gene>
<evidence type="ECO:0000256" key="1">
    <source>
        <dbReference type="SAM" id="SignalP"/>
    </source>
</evidence>
<dbReference type="SUPFAM" id="SSF52266">
    <property type="entry name" value="SGNH hydrolase"/>
    <property type="match status" value="1"/>
</dbReference>
<name>A0A4Q7KRE4_9PSEU</name>
<dbReference type="EMBL" id="SGWQ01000004">
    <property type="protein sequence ID" value="RZS38976.1"/>
    <property type="molecule type" value="Genomic_DNA"/>
</dbReference>
<feature type="signal peptide" evidence="1">
    <location>
        <begin position="1"/>
        <end position="25"/>
    </location>
</feature>
<dbReference type="Proteomes" id="UP000294257">
    <property type="component" value="Unassembled WGS sequence"/>
</dbReference>